<comment type="caution">
    <text evidence="1">The sequence shown here is derived from an EMBL/GenBank/DDBJ whole genome shotgun (WGS) entry which is preliminary data.</text>
</comment>
<dbReference type="Proteomes" id="UP000749471">
    <property type="component" value="Unassembled WGS sequence"/>
</dbReference>
<organism evidence="1 2">
    <name type="scientific">Tissierella simiarum</name>
    <dbReference type="NCBI Taxonomy" id="2841534"/>
    <lineage>
        <taxon>Bacteria</taxon>
        <taxon>Bacillati</taxon>
        <taxon>Bacillota</taxon>
        <taxon>Tissierellia</taxon>
        <taxon>Tissierellales</taxon>
        <taxon>Tissierellaceae</taxon>
        <taxon>Tissierella</taxon>
    </lineage>
</organism>
<name>A0ABS6E8U9_9FIRM</name>
<keyword evidence="2" id="KW-1185">Reference proteome</keyword>
<dbReference type="Pfam" id="PF12643">
    <property type="entry name" value="MazG-like"/>
    <property type="match status" value="1"/>
</dbReference>
<gene>
    <name evidence="1" type="ORF">KQI42_15100</name>
</gene>
<proteinExistence type="predicted"/>
<sequence length="106" mass="12327">METKDIDIIKNVRTIEWLKSQLLTTVANLYEVLAKGEEDTKENLENVISDIILQSYVLGKRLGLSYKDINSTLKENIKLNLIEDHKIERWYGDLSLLLEFITSNEE</sequence>
<evidence type="ECO:0000313" key="1">
    <source>
        <dbReference type="EMBL" id="MBU5439350.1"/>
    </source>
</evidence>
<dbReference type="EMBL" id="JAHLPM010000014">
    <property type="protein sequence ID" value="MBU5439350.1"/>
    <property type="molecule type" value="Genomic_DNA"/>
</dbReference>
<dbReference type="RefSeq" id="WP_216521058.1">
    <property type="nucleotide sequence ID" value="NZ_JAHLPM010000014.1"/>
</dbReference>
<protein>
    <submittedName>
        <fullName evidence="1">MazG-like family protein</fullName>
    </submittedName>
</protein>
<dbReference type="InterPro" id="IPR025984">
    <property type="entry name" value="DCTPP"/>
</dbReference>
<evidence type="ECO:0000313" key="2">
    <source>
        <dbReference type="Proteomes" id="UP000749471"/>
    </source>
</evidence>
<accession>A0ABS6E8U9</accession>
<reference evidence="1 2" key="1">
    <citation type="submission" date="2021-06" db="EMBL/GenBank/DDBJ databases">
        <authorList>
            <person name="Sun Q."/>
            <person name="Li D."/>
        </authorList>
    </citation>
    <scope>NUCLEOTIDE SEQUENCE [LARGE SCALE GENOMIC DNA]</scope>
    <source>
        <strain evidence="1 2">MSJ-40</strain>
    </source>
</reference>